<dbReference type="Proteomes" id="UP000626092">
    <property type="component" value="Unassembled WGS sequence"/>
</dbReference>
<feature type="compositionally biased region" description="Polar residues" evidence="1">
    <location>
        <begin position="178"/>
        <end position="191"/>
    </location>
</feature>
<dbReference type="InterPro" id="IPR012337">
    <property type="entry name" value="RNaseH-like_sf"/>
</dbReference>
<proteinExistence type="predicted"/>
<dbReference type="OrthoDB" id="1938465at2759"/>
<dbReference type="Pfam" id="PF13976">
    <property type="entry name" value="gag_pre-integrs"/>
    <property type="match status" value="1"/>
</dbReference>
<dbReference type="InterPro" id="IPR025724">
    <property type="entry name" value="GAG-pre-integrase_dom"/>
</dbReference>
<dbReference type="InterPro" id="IPR036397">
    <property type="entry name" value="RNaseH_sf"/>
</dbReference>
<reference evidence="3" key="1">
    <citation type="submission" date="2019-11" db="EMBL/GenBank/DDBJ databases">
        <authorList>
            <person name="Liu Y."/>
            <person name="Hou J."/>
            <person name="Li T.-Q."/>
            <person name="Guan C.-H."/>
            <person name="Wu X."/>
            <person name="Wu H.-Z."/>
            <person name="Ling F."/>
            <person name="Zhang R."/>
            <person name="Shi X.-G."/>
            <person name="Ren J.-P."/>
            <person name="Chen E.-F."/>
            <person name="Sun J.-M."/>
        </authorList>
    </citation>
    <scope>NUCLEOTIDE SEQUENCE</scope>
    <source>
        <strain evidence="3">Adult_tree_wgs_1</strain>
        <tissue evidence="3">Leaves</tissue>
    </source>
</reference>
<dbReference type="GO" id="GO:0003676">
    <property type="term" value="F:nucleic acid binding"/>
    <property type="evidence" value="ECO:0007669"/>
    <property type="project" value="InterPro"/>
</dbReference>
<evidence type="ECO:0000259" key="2">
    <source>
        <dbReference type="PROSITE" id="PS50994"/>
    </source>
</evidence>
<feature type="domain" description="Integrase catalytic" evidence="2">
    <location>
        <begin position="465"/>
        <end position="630"/>
    </location>
</feature>
<organism evidence="3 4">
    <name type="scientific">Rhododendron simsii</name>
    <name type="common">Sims's rhododendron</name>
    <dbReference type="NCBI Taxonomy" id="118357"/>
    <lineage>
        <taxon>Eukaryota</taxon>
        <taxon>Viridiplantae</taxon>
        <taxon>Streptophyta</taxon>
        <taxon>Embryophyta</taxon>
        <taxon>Tracheophyta</taxon>
        <taxon>Spermatophyta</taxon>
        <taxon>Magnoliopsida</taxon>
        <taxon>eudicotyledons</taxon>
        <taxon>Gunneridae</taxon>
        <taxon>Pentapetalae</taxon>
        <taxon>asterids</taxon>
        <taxon>Ericales</taxon>
        <taxon>Ericaceae</taxon>
        <taxon>Ericoideae</taxon>
        <taxon>Rhodoreae</taxon>
        <taxon>Rhododendron</taxon>
    </lineage>
</organism>
<evidence type="ECO:0000313" key="4">
    <source>
        <dbReference type="Proteomes" id="UP000626092"/>
    </source>
</evidence>
<keyword evidence="4" id="KW-1185">Reference proteome</keyword>
<dbReference type="Pfam" id="PF22936">
    <property type="entry name" value="Pol_BBD"/>
    <property type="match status" value="1"/>
</dbReference>
<feature type="compositionally biased region" description="Basic residues" evidence="1">
    <location>
        <begin position="195"/>
        <end position="205"/>
    </location>
</feature>
<comment type="caution">
    <text evidence="3">The sequence shown here is derived from an EMBL/GenBank/DDBJ whole genome shotgun (WGS) entry which is preliminary data.</text>
</comment>
<dbReference type="Gene3D" id="3.30.420.10">
    <property type="entry name" value="Ribonuclease H-like superfamily/Ribonuclease H"/>
    <property type="match status" value="1"/>
</dbReference>
<feature type="region of interest" description="Disordered" evidence="1">
    <location>
        <begin position="178"/>
        <end position="227"/>
    </location>
</feature>
<dbReference type="PANTHER" id="PTHR47481">
    <property type="match status" value="1"/>
</dbReference>
<evidence type="ECO:0000256" key="1">
    <source>
        <dbReference type="SAM" id="MobiDB-lite"/>
    </source>
</evidence>
<protein>
    <recommendedName>
        <fullName evidence="2">Integrase catalytic domain-containing protein</fullName>
    </recommendedName>
</protein>
<dbReference type="EMBL" id="WJXA01000002">
    <property type="protein sequence ID" value="KAF7151058.1"/>
    <property type="molecule type" value="Genomic_DNA"/>
</dbReference>
<dbReference type="PROSITE" id="PS50994">
    <property type="entry name" value="INTEGRASE"/>
    <property type="match status" value="1"/>
</dbReference>
<gene>
    <name evidence="3" type="ORF">RHSIM_Rhsim02G0101600</name>
</gene>
<dbReference type="InterPro" id="IPR001584">
    <property type="entry name" value="Integrase_cat-core"/>
</dbReference>
<dbReference type="Pfam" id="PF14223">
    <property type="entry name" value="Retrotran_gag_2"/>
    <property type="match status" value="1"/>
</dbReference>
<dbReference type="InterPro" id="IPR054722">
    <property type="entry name" value="PolX-like_BBD"/>
</dbReference>
<evidence type="ECO:0000313" key="3">
    <source>
        <dbReference type="EMBL" id="KAF7151058.1"/>
    </source>
</evidence>
<name>A0A834HBL3_RHOSS</name>
<dbReference type="PANTHER" id="PTHR47481:SF43">
    <property type="entry name" value="RETROTRANSPOSON COPIA-LIKE N-TERMINAL DOMAIN-CONTAINING PROTEIN"/>
    <property type="match status" value="1"/>
</dbReference>
<dbReference type="GO" id="GO:0015074">
    <property type="term" value="P:DNA integration"/>
    <property type="evidence" value="ECO:0007669"/>
    <property type="project" value="InterPro"/>
</dbReference>
<dbReference type="AlphaFoldDB" id="A0A834HBL3"/>
<sequence>MVPYLRGQNLMAYVDGSFPCPSSTGDSPSPNQLAWTQQDQLLMSLLISSLSEEVLPIIVGSTTSHEIWDTLEKSLASASQTRMLHLTCCLQSIRQKDRSVTAFLHEAKTLADELSAAGKPLSRAEFNLYIFKGLHSNFKDLVTTLASRPDHVSFSELHSLLLSHEFLHNDTISSLQISSPVESPQAHFTQTGRGRGFHNRGRGRGYHNSSGNRHSPHATGSSSAAGILSLPPNATRIRCQICGRTNHTAAQCYDRFNQRVNSPSAHYTTVDWFPDTGATHHVTPDLSSLSTVDDYRGNSQLQVGNGIGIPISHVGSSILRSPNSSFQLTNVLHVPSFTKSLLSVHQFCKDNNAFFEFHPSHFLVKDQITKKPLLHGKDEGGLYKLSPTGRHVSPPSSPPLALSSECVPLDCWHRRLGHPHARVLHQVLKSQALPFSANKQCTATICHACQLGKSSRLTLSSTGNKSVAPLDLIFSDVWGPSPFLSSDGHKYFVIFLDDFSKYIWYYPLFNKSDVFNIFSKFQAMVERQFSSKIKSVQTDWGGEFRKLNSYFATLGILHRLPCPHTHEQNGSIERRHRHVVETGLALLAHASIPHKYWQFAFETAVYLINRMPSRVSIEVEVKSFVLTEVERDFGPQLDGSVYCGIIAILCEASVIADMGLAQTCGLAARVEGIIEVAWPTRRGVPALTIRPILEIT</sequence>
<accession>A0A834HBL3</accession>
<dbReference type="SUPFAM" id="SSF53098">
    <property type="entry name" value="Ribonuclease H-like"/>
    <property type="match status" value="1"/>
</dbReference>